<proteinExistence type="predicted"/>
<dbReference type="InterPro" id="IPR011990">
    <property type="entry name" value="TPR-like_helical_dom_sf"/>
</dbReference>
<dbReference type="Gene3D" id="1.25.40.10">
    <property type="entry name" value="Tetratricopeptide repeat domain"/>
    <property type="match status" value="1"/>
</dbReference>
<dbReference type="PANTHER" id="PTHR46533:SF1">
    <property type="entry name" value="ZINC FINGER MYND DOMAIN-CONTAINING PROTEIN 12"/>
    <property type="match status" value="1"/>
</dbReference>
<dbReference type="AlphaFoldDB" id="A0A4P9W2B3"/>
<dbReference type="SUPFAM" id="SSF48452">
    <property type="entry name" value="TPR-like"/>
    <property type="match status" value="1"/>
</dbReference>
<dbReference type="EMBL" id="KZ998250">
    <property type="protein sequence ID" value="RKO86379.1"/>
    <property type="molecule type" value="Genomic_DNA"/>
</dbReference>
<evidence type="ECO:0000313" key="2">
    <source>
        <dbReference type="Proteomes" id="UP000269721"/>
    </source>
</evidence>
<reference evidence="2" key="1">
    <citation type="journal article" date="2018" name="Nat. Microbiol.">
        <title>Leveraging single-cell genomics to expand the fungal tree of life.</title>
        <authorList>
            <person name="Ahrendt S.R."/>
            <person name="Quandt C.A."/>
            <person name="Ciobanu D."/>
            <person name="Clum A."/>
            <person name="Salamov A."/>
            <person name="Andreopoulos B."/>
            <person name="Cheng J.F."/>
            <person name="Woyke T."/>
            <person name="Pelin A."/>
            <person name="Henrissat B."/>
            <person name="Reynolds N.K."/>
            <person name="Benny G.L."/>
            <person name="Smith M.E."/>
            <person name="James T.Y."/>
            <person name="Grigoriev I.V."/>
        </authorList>
    </citation>
    <scope>NUCLEOTIDE SEQUENCE [LARGE SCALE GENOMIC DNA]</scope>
</reference>
<dbReference type="Pfam" id="PF13374">
    <property type="entry name" value="TPR_10"/>
    <property type="match status" value="1"/>
</dbReference>
<name>A0A4P9W2B3_9FUNG</name>
<keyword evidence="2" id="KW-1185">Reference proteome</keyword>
<accession>A0A4P9W2B3</accession>
<protein>
    <submittedName>
        <fullName evidence="1">Uncharacterized protein</fullName>
    </submittedName>
</protein>
<feature type="non-terminal residue" evidence="1">
    <location>
        <position position="1"/>
    </location>
</feature>
<dbReference type="Pfam" id="PF13181">
    <property type="entry name" value="TPR_8"/>
    <property type="match status" value="1"/>
</dbReference>
<organism evidence="1 2">
    <name type="scientific">Blyttiomyces helicus</name>
    <dbReference type="NCBI Taxonomy" id="388810"/>
    <lineage>
        <taxon>Eukaryota</taxon>
        <taxon>Fungi</taxon>
        <taxon>Fungi incertae sedis</taxon>
        <taxon>Chytridiomycota</taxon>
        <taxon>Chytridiomycota incertae sedis</taxon>
        <taxon>Chytridiomycetes</taxon>
        <taxon>Chytridiomycetes incertae sedis</taxon>
        <taxon>Blyttiomyces</taxon>
    </lineage>
</organism>
<sequence length="232" mass="26169">ISAPVAVLGSEEERSHREKQTRHRQVQLLEITQTEAHKKLFEGQYDLAIPAALQALRFAMDVYGQNSIEIVPSYLLLGEASIGLQQYTQAEDYLSLAKWAVLKAEHCAHGIRAQLHRNFGLLYSSQGNYEEALNQLAQDVRQWGGGGESTDRISSCRLTFVFNLQIYHASLTRGPEHISVSGGYFQLGNVFHKQNRIDHATAVFDKVVSIWKSALKSLAEPLGERFPRYRRS</sequence>
<dbReference type="Proteomes" id="UP000269721">
    <property type="component" value="Unassembled WGS sequence"/>
</dbReference>
<dbReference type="InterPro" id="IPR053248">
    <property type="entry name" value="Zinc_finger_MYND_domain"/>
</dbReference>
<evidence type="ECO:0000313" key="1">
    <source>
        <dbReference type="EMBL" id="RKO86379.1"/>
    </source>
</evidence>
<dbReference type="PANTHER" id="PTHR46533">
    <property type="entry name" value="ZINC FINGER MYND DOMAIN-CONTAINING PROTEIN 12"/>
    <property type="match status" value="1"/>
</dbReference>
<dbReference type="OrthoDB" id="674604at2759"/>
<gene>
    <name evidence="1" type="ORF">BDK51DRAFT_24407</name>
</gene>
<dbReference type="InterPro" id="IPR019734">
    <property type="entry name" value="TPR_rpt"/>
</dbReference>